<organism evidence="8 12">
    <name type="scientific">Rotaria sordida</name>
    <dbReference type="NCBI Taxonomy" id="392033"/>
    <lineage>
        <taxon>Eukaryota</taxon>
        <taxon>Metazoa</taxon>
        <taxon>Spiralia</taxon>
        <taxon>Gnathifera</taxon>
        <taxon>Rotifera</taxon>
        <taxon>Eurotatoria</taxon>
        <taxon>Bdelloidea</taxon>
        <taxon>Philodinida</taxon>
        <taxon>Philodinidae</taxon>
        <taxon>Rotaria</taxon>
    </lineage>
</organism>
<dbReference type="PANTHER" id="PTHR13710:SF153">
    <property type="entry name" value="RECQ-LIKE DNA HELICASE BLM"/>
    <property type="match status" value="1"/>
</dbReference>
<dbReference type="Proteomes" id="UP000663882">
    <property type="component" value="Unassembled WGS sequence"/>
</dbReference>
<evidence type="ECO:0000256" key="2">
    <source>
        <dbReference type="ARBA" id="ARBA00023125"/>
    </source>
</evidence>
<evidence type="ECO:0000256" key="4">
    <source>
        <dbReference type="ARBA" id="ARBA00023242"/>
    </source>
</evidence>
<dbReference type="GO" id="GO:0000724">
    <property type="term" value="P:double-strand break repair via homologous recombination"/>
    <property type="evidence" value="ECO:0007669"/>
    <property type="project" value="TreeGrafter"/>
</dbReference>
<dbReference type="Proteomes" id="UP000663889">
    <property type="component" value="Unassembled WGS sequence"/>
</dbReference>
<accession>A0A815I5P5</accession>
<reference evidence="8" key="1">
    <citation type="submission" date="2021-02" db="EMBL/GenBank/DDBJ databases">
        <authorList>
            <person name="Nowell W R."/>
        </authorList>
    </citation>
    <scope>NUCLEOTIDE SEQUENCE</scope>
</reference>
<dbReference type="AlphaFoldDB" id="A0A815I5P5"/>
<evidence type="ECO:0000313" key="8">
    <source>
        <dbReference type="EMBL" id="CAF1359409.1"/>
    </source>
</evidence>
<evidence type="ECO:0000256" key="1">
    <source>
        <dbReference type="ARBA" id="ARBA00005446"/>
    </source>
</evidence>
<dbReference type="PANTHER" id="PTHR13710">
    <property type="entry name" value="DNA HELICASE RECQ FAMILY MEMBER"/>
    <property type="match status" value="1"/>
</dbReference>
<protein>
    <recommendedName>
        <fullName evidence="5">Helicase ATP-binding domain-containing protein</fullName>
    </recommendedName>
</protein>
<comment type="caution">
    <text evidence="8">The sequence shown here is derived from an EMBL/GenBank/DDBJ whole genome shotgun (WGS) entry which is preliminary data.</text>
</comment>
<dbReference type="GO" id="GO:0009378">
    <property type="term" value="F:four-way junction helicase activity"/>
    <property type="evidence" value="ECO:0007669"/>
    <property type="project" value="TreeGrafter"/>
</dbReference>
<proteinExistence type="inferred from homology"/>
<evidence type="ECO:0000313" key="7">
    <source>
        <dbReference type="EMBL" id="CAF1305450.1"/>
    </source>
</evidence>
<name>A0A815I5P5_9BILA</name>
<dbReference type="InterPro" id="IPR027417">
    <property type="entry name" value="P-loop_NTPase"/>
</dbReference>
<dbReference type="EMBL" id="CAJOAX010000306">
    <property type="protein sequence ID" value="CAF3562609.1"/>
    <property type="molecule type" value="Genomic_DNA"/>
</dbReference>
<dbReference type="GO" id="GO:0005524">
    <property type="term" value="F:ATP binding"/>
    <property type="evidence" value="ECO:0007669"/>
    <property type="project" value="InterPro"/>
</dbReference>
<dbReference type="InterPro" id="IPR014001">
    <property type="entry name" value="Helicase_ATP-bd"/>
</dbReference>
<dbReference type="Proteomes" id="UP000663836">
    <property type="component" value="Unassembled WGS sequence"/>
</dbReference>
<dbReference type="GO" id="GO:0005694">
    <property type="term" value="C:chromosome"/>
    <property type="evidence" value="ECO:0007669"/>
    <property type="project" value="TreeGrafter"/>
</dbReference>
<dbReference type="EMBL" id="CAJOBE010007916">
    <property type="protein sequence ID" value="CAF4049252.1"/>
    <property type="molecule type" value="Genomic_DNA"/>
</dbReference>
<comment type="similarity">
    <text evidence="1">Belongs to the helicase family. RecQ subfamily.</text>
</comment>
<dbReference type="GO" id="GO:0043138">
    <property type="term" value="F:3'-5' DNA helicase activity"/>
    <property type="evidence" value="ECO:0007669"/>
    <property type="project" value="TreeGrafter"/>
</dbReference>
<keyword evidence="3" id="KW-0413">Isomerase</keyword>
<evidence type="ECO:0000313" key="6">
    <source>
        <dbReference type="EMBL" id="CAF1303325.1"/>
    </source>
</evidence>
<dbReference type="EMBL" id="CAJOBD010006920">
    <property type="protein sequence ID" value="CAF4074089.1"/>
    <property type="molecule type" value="Genomic_DNA"/>
</dbReference>
<evidence type="ECO:0000313" key="9">
    <source>
        <dbReference type="EMBL" id="CAF3562609.1"/>
    </source>
</evidence>
<dbReference type="InterPro" id="IPR011545">
    <property type="entry name" value="DEAD/DEAH_box_helicase_dom"/>
</dbReference>
<sequence>MPSDNKNAIQQTFRHNQWEAINAALQHHDCFILMPTGGGKSLCYQSPAAIDSGVTFIIAPLRSLIFDQKQ</sequence>
<dbReference type="EMBL" id="CAJNOO010002872">
    <property type="protein sequence ID" value="CAF1303325.1"/>
    <property type="molecule type" value="Genomic_DNA"/>
</dbReference>
<gene>
    <name evidence="10" type="ORF">FNK824_LOCUS28612</name>
    <name evidence="11" type="ORF">JBS370_LOCUS30324</name>
    <name evidence="9" type="ORF">OTI717_LOCUS4882</name>
    <name evidence="6" type="ORF">RFH988_LOCUS29845</name>
    <name evidence="8" type="ORF">SEV965_LOCUS29297</name>
    <name evidence="7" type="ORF">ZHD862_LOCUS28193</name>
</gene>
<dbReference type="GO" id="GO:0005737">
    <property type="term" value="C:cytoplasm"/>
    <property type="evidence" value="ECO:0007669"/>
    <property type="project" value="TreeGrafter"/>
</dbReference>
<dbReference type="PROSITE" id="PS51192">
    <property type="entry name" value="HELICASE_ATP_BIND_1"/>
    <property type="match status" value="1"/>
</dbReference>
<dbReference type="EMBL" id="CAJNOU010002931">
    <property type="protein sequence ID" value="CAF1359409.1"/>
    <property type="molecule type" value="Genomic_DNA"/>
</dbReference>
<dbReference type="OrthoDB" id="10261556at2759"/>
<evidence type="ECO:0000256" key="3">
    <source>
        <dbReference type="ARBA" id="ARBA00023235"/>
    </source>
</evidence>
<keyword evidence="2" id="KW-0238">DNA-binding</keyword>
<dbReference type="Proteomes" id="UP000663874">
    <property type="component" value="Unassembled WGS sequence"/>
</dbReference>
<dbReference type="SUPFAM" id="SSF52540">
    <property type="entry name" value="P-loop containing nucleoside triphosphate hydrolases"/>
    <property type="match status" value="1"/>
</dbReference>
<evidence type="ECO:0000259" key="5">
    <source>
        <dbReference type="PROSITE" id="PS51192"/>
    </source>
</evidence>
<evidence type="ECO:0000313" key="10">
    <source>
        <dbReference type="EMBL" id="CAF4049252.1"/>
    </source>
</evidence>
<evidence type="ECO:0000313" key="11">
    <source>
        <dbReference type="EMBL" id="CAF4074089.1"/>
    </source>
</evidence>
<keyword evidence="4" id="KW-0539">Nucleus</keyword>
<dbReference type="Pfam" id="PF00270">
    <property type="entry name" value="DEAD"/>
    <property type="match status" value="1"/>
</dbReference>
<dbReference type="Proteomes" id="UP000663864">
    <property type="component" value="Unassembled WGS sequence"/>
</dbReference>
<dbReference type="GO" id="GO:0005634">
    <property type="term" value="C:nucleus"/>
    <property type="evidence" value="ECO:0007669"/>
    <property type="project" value="TreeGrafter"/>
</dbReference>
<dbReference type="Proteomes" id="UP000663823">
    <property type="component" value="Unassembled WGS sequence"/>
</dbReference>
<dbReference type="GO" id="GO:0003677">
    <property type="term" value="F:DNA binding"/>
    <property type="evidence" value="ECO:0007669"/>
    <property type="project" value="UniProtKB-KW"/>
</dbReference>
<evidence type="ECO:0000313" key="12">
    <source>
        <dbReference type="Proteomes" id="UP000663889"/>
    </source>
</evidence>
<feature type="domain" description="Helicase ATP-binding" evidence="5">
    <location>
        <begin position="21"/>
        <end position="70"/>
    </location>
</feature>
<dbReference type="Gene3D" id="3.40.50.300">
    <property type="entry name" value="P-loop containing nucleotide triphosphate hydrolases"/>
    <property type="match status" value="1"/>
</dbReference>
<dbReference type="EMBL" id="CAJNOT010002321">
    <property type="protein sequence ID" value="CAF1305450.1"/>
    <property type="molecule type" value="Genomic_DNA"/>
</dbReference>